<evidence type="ECO:0000256" key="1">
    <source>
        <dbReference type="ARBA" id="ARBA00004141"/>
    </source>
</evidence>
<gene>
    <name evidence="11" type="ORF">PoB_006532000</name>
</gene>
<feature type="transmembrane region" description="Helical" evidence="9">
    <location>
        <begin position="238"/>
        <end position="259"/>
    </location>
</feature>
<dbReference type="GO" id="GO:0005886">
    <property type="term" value="C:plasma membrane"/>
    <property type="evidence" value="ECO:0007669"/>
    <property type="project" value="TreeGrafter"/>
</dbReference>
<dbReference type="PRINTS" id="PR00237">
    <property type="entry name" value="GPCRRHODOPSN"/>
</dbReference>
<dbReference type="AlphaFoldDB" id="A0AAV4D3U6"/>
<keyword evidence="12" id="KW-1185">Reference proteome</keyword>
<organism evidence="11 12">
    <name type="scientific">Plakobranchus ocellatus</name>
    <dbReference type="NCBI Taxonomy" id="259542"/>
    <lineage>
        <taxon>Eukaryota</taxon>
        <taxon>Metazoa</taxon>
        <taxon>Spiralia</taxon>
        <taxon>Lophotrochozoa</taxon>
        <taxon>Mollusca</taxon>
        <taxon>Gastropoda</taxon>
        <taxon>Heterobranchia</taxon>
        <taxon>Euthyneura</taxon>
        <taxon>Panpulmonata</taxon>
        <taxon>Sacoglossa</taxon>
        <taxon>Placobranchoidea</taxon>
        <taxon>Plakobranchidae</taxon>
        <taxon>Plakobranchus</taxon>
    </lineage>
</organism>
<dbReference type="PROSITE" id="PS50262">
    <property type="entry name" value="G_PROTEIN_RECEP_F1_2"/>
    <property type="match status" value="1"/>
</dbReference>
<name>A0AAV4D3U6_9GAST</name>
<keyword evidence="5 9" id="KW-0472">Membrane</keyword>
<evidence type="ECO:0000256" key="4">
    <source>
        <dbReference type="ARBA" id="ARBA00023040"/>
    </source>
</evidence>
<evidence type="ECO:0000256" key="3">
    <source>
        <dbReference type="ARBA" id="ARBA00022989"/>
    </source>
</evidence>
<comment type="subcellular location">
    <subcellularLocation>
        <location evidence="1">Membrane</location>
        <topology evidence="1">Multi-pass membrane protein</topology>
    </subcellularLocation>
</comment>
<protein>
    <submittedName>
        <fullName evidence="11">Substance-p receptor-like</fullName>
    </submittedName>
</protein>
<reference evidence="11 12" key="1">
    <citation type="journal article" date="2021" name="Elife">
        <title>Chloroplast acquisition without the gene transfer in kleptoplastic sea slugs, Plakobranchus ocellatus.</title>
        <authorList>
            <person name="Maeda T."/>
            <person name="Takahashi S."/>
            <person name="Yoshida T."/>
            <person name="Shimamura S."/>
            <person name="Takaki Y."/>
            <person name="Nagai Y."/>
            <person name="Toyoda A."/>
            <person name="Suzuki Y."/>
            <person name="Arimoto A."/>
            <person name="Ishii H."/>
            <person name="Satoh N."/>
            <person name="Nishiyama T."/>
            <person name="Hasebe M."/>
            <person name="Maruyama T."/>
            <person name="Minagawa J."/>
            <person name="Obokata J."/>
            <person name="Shigenobu S."/>
        </authorList>
    </citation>
    <scope>NUCLEOTIDE SEQUENCE [LARGE SCALE GENOMIC DNA]</scope>
</reference>
<evidence type="ECO:0000256" key="8">
    <source>
        <dbReference type="SAM" id="MobiDB-lite"/>
    </source>
</evidence>
<dbReference type="SUPFAM" id="SSF81321">
    <property type="entry name" value="Family A G protein-coupled receptor-like"/>
    <property type="match status" value="1"/>
</dbReference>
<evidence type="ECO:0000256" key="7">
    <source>
        <dbReference type="ARBA" id="ARBA00023224"/>
    </source>
</evidence>
<keyword evidence="4" id="KW-0297">G-protein coupled receptor</keyword>
<sequence length="350" mass="39944">MISGFQALRQARMPVAGLELATEGSPADLRADSLATVPPAPPWNRMLSLVASISTLSVIAGDRFFGIVFAMKAHFVERRASCTIVLIWVFSLLIASPLLFVRRYQEERWRNLVEGWCDDVWPVEVWLDEQTGTPYSYSPLRRLYYMIVCVVLFFVPCLIMTVAYAVIIVTVWSAKVPGERISKDIKSQIRLRKRIIKMLVVIQSVFVLCWLPLIISLIYAEFVHKRHQTLDEWYIHYSYFACYLAYANSAINPFIYAGFNANFMKGKPRLYQSVWRYRDQSSLQHNGFSHRLIPQLHSHNQSLTQVGDSFKSSSGPLTATTAHSNGTAARSGVIRKSGKDSKYTVTFIRR</sequence>
<evidence type="ECO:0000256" key="9">
    <source>
        <dbReference type="SAM" id="Phobius"/>
    </source>
</evidence>
<evidence type="ECO:0000256" key="2">
    <source>
        <dbReference type="ARBA" id="ARBA00022692"/>
    </source>
</evidence>
<dbReference type="GO" id="GO:0004930">
    <property type="term" value="F:G protein-coupled receptor activity"/>
    <property type="evidence" value="ECO:0007669"/>
    <property type="project" value="UniProtKB-KW"/>
</dbReference>
<evidence type="ECO:0000313" key="12">
    <source>
        <dbReference type="Proteomes" id="UP000735302"/>
    </source>
</evidence>
<dbReference type="EMBL" id="BLXT01007365">
    <property type="protein sequence ID" value="GFO38815.1"/>
    <property type="molecule type" value="Genomic_DNA"/>
</dbReference>
<keyword evidence="2 9" id="KW-0812">Transmembrane</keyword>
<evidence type="ECO:0000256" key="5">
    <source>
        <dbReference type="ARBA" id="ARBA00023136"/>
    </source>
</evidence>
<evidence type="ECO:0000313" key="11">
    <source>
        <dbReference type="EMBL" id="GFO38815.1"/>
    </source>
</evidence>
<evidence type="ECO:0000256" key="6">
    <source>
        <dbReference type="ARBA" id="ARBA00023170"/>
    </source>
</evidence>
<dbReference type="InterPro" id="IPR017452">
    <property type="entry name" value="GPCR_Rhodpsn_7TM"/>
</dbReference>
<dbReference type="PANTHER" id="PTHR45695">
    <property type="entry name" value="LEUCOKININ RECEPTOR-RELATED"/>
    <property type="match status" value="1"/>
</dbReference>
<feature type="transmembrane region" description="Helical" evidence="9">
    <location>
        <begin position="82"/>
        <end position="101"/>
    </location>
</feature>
<keyword evidence="3 9" id="KW-1133">Transmembrane helix</keyword>
<accession>A0AAV4D3U6</accession>
<feature type="transmembrane region" description="Helical" evidence="9">
    <location>
        <begin position="195"/>
        <end position="218"/>
    </location>
</feature>
<dbReference type="Proteomes" id="UP000735302">
    <property type="component" value="Unassembled WGS sequence"/>
</dbReference>
<comment type="caution">
    <text evidence="11">The sequence shown here is derived from an EMBL/GenBank/DDBJ whole genome shotgun (WGS) entry which is preliminary data.</text>
</comment>
<feature type="compositionally biased region" description="Polar residues" evidence="8">
    <location>
        <begin position="305"/>
        <end position="328"/>
    </location>
</feature>
<dbReference type="Gene3D" id="1.20.1070.10">
    <property type="entry name" value="Rhodopsin 7-helix transmembrane proteins"/>
    <property type="match status" value="1"/>
</dbReference>
<feature type="transmembrane region" description="Helical" evidence="9">
    <location>
        <begin position="46"/>
        <end position="70"/>
    </location>
</feature>
<keyword evidence="7" id="KW-0807">Transducer</keyword>
<feature type="transmembrane region" description="Helical" evidence="9">
    <location>
        <begin position="143"/>
        <end position="174"/>
    </location>
</feature>
<dbReference type="Pfam" id="PF00001">
    <property type="entry name" value="7tm_1"/>
    <property type="match status" value="1"/>
</dbReference>
<proteinExistence type="predicted"/>
<dbReference type="PANTHER" id="PTHR45695:SF9">
    <property type="entry name" value="LEUCOKININ RECEPTOR"/>
    <property type="match status" value="1"/>
</dbReference>
<evidence type="ECO:0000259" key="10">
    <source>
        <dbReference type="PROSITE" id="PS50262"/>
    </source>
</evidence>
<feature type="region of interest" description="Disordered" evidence="8">
    <location>
        <begin position="305"/>
        <end position="333"/>
    </location>
</feature>
<keyword evidence="6 11" id="KW-0675">Receptor</keyword>
<feature type="domain" description="G-protein coupled receptors family 1 profile" evidence="10">
    <location>
        <begin position="47"/>
        <end position="256"/>
    </location>
</feature>
<dbReference type="InterPro" id="IPR000276">
    <property type="entry name" value="GPCR_Rhodpsn"/>
</dbReference>